<dbReference type="AlphaFoldDB" id="A0A085M620"/>
<evidence type="ECO:0000313" key="2">
    <source>
        <dbReference type="Proteomes" id="UP000030764"/>
    </source>
</evidence>
<keyword evidence="2" id="KW-1185">Reference proteome</keyword>
<feature type="non-terminal residue" evidence="1">
    <location>
        <position position="1"/>
    </location>
</feature>
<dbReference type="Proteomes" id="UP000030764">
    <property type="component" value="Unassembled WGS sequence"/>
</dbReference>
<evidence type="ECO:0000313" key="1">
    <source>
        <dbReference type="EMBL" id="KFD52666.1"/>
    </source>
</evidence>
<accession>A0A085M620</accession>
<reference evidence="1 2" key="1">
    <citation type="journal article" date="2014" name="Nat. Genet.">
        <title>Genome and transcriptome of the porcine whipworm Trichuris suis.</title>
        <authorList>
            <person name="Jex A.R."/>
            <person name="Nejsum P."/>
            <person name="Schwarz E.M."/>
            <person name="Hu L."/>
            <person name="Young N.D."/>
            <person name="Hall R.S."/>
            <person name="Korhonen P.K."/>
            <person name="Liao S."/>
            <person name="Thamsborg S."/>
            <person name="Xia J."/>
            <person name="Xu P."/>
            <person name="Wang S."/>
            <person name="Scheerlinck J.P."/>
            <person name="Hofmann A."/>
            <person name="Sternberg P.W."/>
            <person name="Wang J."/>
            <person name="Gasser R.B."/>
        </authorList>
    </citation>
    <scope>NUCLEOTIDE SEQUENCE [LARGE SCALE GENOMIC DNA]</scope>
    <source>
        <strain evidence="1">DCEP-RM93M</strain>
    </source>
</reference>
<organism evidence="1 2">
    <name type="scientific">Trichuris suis</name>
    <name type="common">pig whipworm</name>
    <dbReference type="NCBI Taxonomy" id="68888"/>
    <lineage>
        <taxon>Eukaryota</taxon>
        <taxon>Metazoa</taxon>
        <taxon>Ecdysozoa</taxon>
        <taxon>Nematoda</taxon>
        <taxon>Enoplea</taxon>
        <taxon>Dorylaimia</taxon>
        <taxon>Trichinellida</taxon>
        <taxon>Trichuridae</taxon>
        <taxon>Trichuris</taxon>
    </lineage>
</organism>
<dbReference type="EMBL" id="KL363225">
    <property type="protein sequence ID" value="KFD52666.1"/>
    <property type="molecule type" value="Genomic_DNA"/>
</dbReference>
<name>A0A085M620_9BILA</name>
<protein>
    <submittedName>
        <fullName evidence="1">Uncharacterized protein</fullName>
    </submittedName>
</protein>
<gene>
    <name evidence="1" type="ORF">M513_06513</name>
</gene>
<proteinExistence type="predicted"/>
<sequence>LLVSTVLPLVKVGGATYKSDVIISKEGKCWTMDIYIPYENKDSLARRHKEKCQKYHCLSEAAHELTVATEFSTLALDTGAGGWCRSSDKSLQELGLNLSQNKKSLVCSMALEKTTRLLNWFMRGSST</sequence>